<feature type="domain" description="PAC" evidence="20">
    <location>
        <begin position="699"/>
        <end position="753"/>
    </location>
</feature>
<dbReference type="Pfam" id="PF00512">
    <property type="entry name" value="HisKA"/>
    <property type="match status" value="1"/>
</dbReference>
<dbReference type="SUPFAM" id="SSF47384">
    <property type="entry name" value="Homodimeric domain of signal transducing histidine kinase"/>
    <property type="match status" value="1"/>
</dbReference>
<dbReference type="PANTHER" id="PTHR45339">
    <property type="entry name" value="HYBRID SIGNAL TRANSDUCTION HISTIDINE KINASE J"/>
    <property type="match status" value="1"/>
</dbReference>
<keyword evidence="12" id="KW-0902">Two-component regulatory system</keyword>
<evidence type="ECO:0000256" key="15">
    <source>
        <dbReference type="ARBA" id="ARBA00070152"/>
    </source>
</evidence>
<dbReference type="FunFam" id="3.30.565.10:FF:000010">
    <property type="entry name" value="Sensor histidine kinase RcsC"/>
    <property type="match status" value="1"/>
</dbReference>
<comment type="function">
    <text evidence="14">Member of the two-component regulatory system BvgS/BvgA. Phosphorylates BvgA via a four-step phosphorelay in response to environmental signals.</text>
</comment>
<dbReference type="Pfam" id="PF02518">
    <property type="entry name" value="HATPase_c"/>
    <property type="match status" value="1"/>
</dbReference>
<reference evidence="21" key="1">
    <citation type="submission" date="2024-05" db="EMBL/GenBank/DDBJ databases">
        <authorList>
            <person name="Yang L."/>
            <person name="Pan L."/>
        </authorList>
    </citation>
    <scope>NUCLEOTIDE SEQUENCE</scope>
    <source>
        <strain evidence="21">FCG-7</strain>
    </source>
</reference>
<evidence type="ECO:0000256" key="4">
    <source>
        <dbReference type="ARBA" id="ARBA00022475"/>
    </source>
</evidence>
<comment type="subcellular location">
    <subcellularLocation>
        <location evidence="2">Cell membrane</location>
        <topology evidence="2">Multi-pass membrane protein</topology>
    </subcellularLocation>
</comment>
<dbReference type="InterPro" id="IPR001789">
    <property type="entry name" value="Sig_transdc_resp-reg_receiver"/>
</dbReference>
<feature type="domain" description="PAS" evidence="19">
    <location>
        <begin position="627"/>
        <end position="698"/>
    </location>
</feature>
<dbReference type="SMART" id="SM00086">
    <property type="entry name" value="PAC"/>
    <property type="match status" value="3"/>
</dbReference>
<feature type="domain" description="Response regulatory" evidence="18">
    <location>
        <begin position="1154"/>
        <end position="1270"/>
    </location>
</feature>
<dbReference type="EC" id="2.7.13.3" evidence="3"/>
<evidence type="ECO:0000259" key="17">
    <source>
        <dbReference type="PROSITE" id="PS50109"/>
    </source>
</evidence>
<dbReference type="NCBIfam" id="TIGR00229">
    <property type="entry name" value="sensory_box"/>
    <property type="match status" value="1"/>
</dbReference>
<evidence type="ECO:0000256" key="11">
    <source>
        <dbReference type="ARBA" id="ARBA00022989"/>
    </source>
</evidence>
<dbReference type="GO" id="GO:0000155">
    <property type="term" value="F:phosphorelay sensor kinase activity"/>
    <property type="evidence" value="ECO:0007669"/>
    <property type="project" value="InterPro"/>
</dbReference>
<dbReference type="SUPFAM" id="SSF55874">
    <property type="entry name" value="ATPase domain of HSP90 chaperone/DNA topoisomerase II/histidine kinase"/>
    <property type="match status" value="1"/>
</dbReference>
<dbReference type="PRINTS" id="PR00344">
    <property type="entry name" value="BCTRLSENSOR"/>
</dbReference>
<dbReference type="SUPFAM" id="SSF55785">
    <property type="entry name" value="PYP-like sensor domain (PAS domain)"/>
    <property type="match status" value="3"/>
</dbReference>
<keyword evidence="6" id="KW-0808">Transferase</keyword>
<dbReference type="InterPro" id="IPR000014">
    <property type="entry name" value="PAS"/>
</dbReference>
<keyword evidence="5 16" id="KW-0597">Phosphoprotein</keyword>
<dbReference type="RefSeq" id="WP_348944032.1">
    <property type="nucleotide sequence ID" value="NZ_CP157355.1"/>
</dbReference>
<dbReference type="KEGG" id="cmav:ABHF33_11100"/>
<keyword evidence="8" id="KW-0547">Nucleotide-binding</keyword>
<dbReference type="FunFam" id="1.10.287.130:FF:000003">
    <property type="entry name" value="Histidine kinase"/>
    <property type="match status" value="1"/>
</dbReference>
<dbReference type="Pfam" id="PF13185">
    <property type="entry name" value="GAF_2"/>
    <property type="match status" value="1"/>
</dbReference>
<evidence type="ECO:0000256" key="12">
    <source>
        <dbReference type="ARBA" id="ARBA00023012"/>
    </source>
</evidence>
<feature type="domain" description="Histidine kinase" evidence="17">
    <location>
        <begin position="771"/>
        <end position="992"/>
    </location>
</feature>
<dbReference type="SUPFAM" id="SSF52172">
    <property type="entry name" value="CheY-like"/>
    <property type="match status" value="2"/>
</dbReference>
<protein>
    <recommendedName>
        <fullName evidence="15">Virulence sensor protein BvgS</fullName>
        <ecNumber evidence="3">2.7.13.3</ecNumber>
    </recommendedName>
</protein>
<dbReference type="CDD" id="cd17546">
    <property type="entry name" value="REC_hyHK_CKI1_RcsC-like"/>
    <property type="match status" value="1"/>
</dbReference>
<dbReference type="PROSITE" id="PS50112">
    <property type="entry name" value="PAS"/>
    <property type="match status" value="2"/>
</dbReference>
<evidence type="ECO:0000256" key="16">
    <source>
        <dbReference type="PROSITE-ProRule" id="PRU00169"/>
    </source>
</evidence>
<dbReference type="InterPro" id="IPR011006">
    <property type="entry name" value="CheY-like_superfamily"/>
</dbReference>
<dbReference type="InterPro" id="IPR000700">
    <property type="entry name" value="PAS-assoc_C"/>
</dbReference>
<dbReference type="Pfam" id="PF01590">
    <property type="entry name" value="GAF"/>
    <property type="match status" value="1"/>
</dbReference>
<keyword evidence="9" id="KW-0418">Kinase</keyword>
<accession>A0AAU7F6V4</accession>
<feature type="modified residue" description="4-aspartylphosphate" evidence="16">
    <location>
        <position position="1064"/>
    </location>
</feature>
<dbReference type="Gene3D" id="3.30.565.10">
    <property type="entry name" value="Histidine kinase-like ATPase, C-terminal domain"/>
    <property type="match status" value="1"/>
</dbReference>
<dbReference type="Gene3D" id="1.10.287.130">
    <property type="match status" value="1"/>
</dbReference>
<feature type="domain" description="PAS" evidence="19">
    <location>
        <begin position="353"/>
        <end position="401"/>
    </location>
</feature>
<dbReference type="InterPro" id="IPR001610">
    <property type="entry name" value="PAC"/>
</dbReference>
<dbReference type="PROSITE" id="PS50109">
    <property type="entry name" value="HIS_KIN"/>
    <property type="match status" value="1"/>
</dbReference>
<evidence type="ECO:0000256" key="2">
    <source>
        <dbReference type="ARBA" id="ARBA00004651"/>
    </source>
</evidence>
<keyword evidence="11" id="KW-1133">Transmembrane helix</keyword>
<dbReference type="AlphaFoldDB" id="A0AAU7F6V4"/>
<dbReference type="InterPro" id="IPR005467">
    <property type="entry name" value="His_kinase_dom"/>
</dbReference>
<dbReference type="CDD" id="cd16922">
    <property type="entry name" value="HATPase_EvgS-ArcB-TorS-like"/>
    <property type="match status" value="1"/>
</dbReference>
<dbReference type="SMART" id="SM00388">
    <property type="entry name" value="HisKA"/>
    <property type="match status" value="1"/>
</dbReference>
<evidence type="ECO:0000256" key="10">
    <source>
        <dbReference type="ARBA" id="ARBA00022840"/>
    </source>
</evidence>
<dbReference type="InterPro" id="IPR029016">
    <property type="entry name" value="GAF-like_dom_sf"/>
</dbReference>
<evidence type="ECO:0000259" key="20">
    <source>
        <dbReference type="PROSITE" id="PS50113"/>
    </source>
</evidence>
<dbReference type="InterPro" id="IPR003661">
    <property type="entry name" value="HisK_dim/P_dom"/>
</dbReference>
<evidence type="ECO:0000256" key="1">
    <source>
        <dbReference type="ARBA" id="ARBA00000085"/>
    </source>
</evidence>
<sequence>MLSKILAAITRAQAGFVDEQNRYAAFESLLSDLLELTESEYGFIGEVLFRPDGQPYLQSCAMSEMAWADSTLPAYDRQAMKGMTFSNMKTLFGAAMLSGQVVIANDPANDPRSGGLPPGHPPLNCFLGVPIFYGSTMVALLGLANRQQGYTPEMVDVLEPLSTTIAQLVASQRYQQVQQAQQAQLIRKEAAVRSLNEIASLPSDSAQVQLQSALRLASQYLDLPFGIISRIQGEQYSIVAQTCPGSELQDGMVFPLGDTYCSLALASNEVLHIDHMAQSPHARHPCYQKFGLESYIGCPVWVDGERYGTLNFSSPQPRAQRFDGSDDDFVLLLARWIGVTLQRQAREVALAKSSHLLQDLFAHISQGFVMQRADGCVIEANPAACELLGLSKAQLLARKSLDPSQNAIHEDGRPYPVHTHPAMLAISSGQTIRDAVMGVFHPQKQAYRWLNIDAYPRCRGSEQDDDVVYSVFSDITEQKEAQLQRDYERGLLSDIINTQPAGVFRFRVQPINEWQEQDWLHPERVPIRFELVNQLFCEIFETSEADFLANPGLLLTLIHPDDLMSFAASNEAANFNLTPLHWEGRLCLNQREKWVRFESIARKFDNQEVCWTGLVQDITERRMLNMAMQRLSLVASHTSNGVIITDASGAIEWANTALQMMTGYSLNELAGQRPGALFQGPDTDAATVQYMAQCLMRRQPFDVELINYHRNGTPYWVSIQCNPIFDGLNFLQGFIAIESDITAKKRVELELRQARQNAEAASKAKSMFVANMSHEIRTPLNGVLGMAQLLLDTPLNDAQRKYIETIQASGDALLSVINDILDFSKIEAGKLDLDPIEFDLHSMIDDFADMMAIKPQQNGVEFLCRIDENVPQRVVGDPGRIRQILINLTGNAIKFTEQGEVDVHIGLQEQAGKEITLRFTVRDTGIGIAPEQLACLFQSFSQVDAGITRRFGGSGLGLAISKQLANLMGGHIGVESHLDQGSEFWFTARLQLGEGVYPLAVRSADLSGQRVLIAERHRNNGELLRELLQRKGMLPDVVVSAEQVLDALAVAQQAGQPYAMLLLDFQLPGEDSEQLARRIKETPAFESLPIVMLTAVGQRGDAGRAQAAGCNGFLNKPIHQRDLYEMLQLVIRNGHSNQLVTRHTVREIRQCQLSVLLAEDNPINQLVAVKMLEAIGCRVDTAQHGAEAIARLQQASYDLVFMDMQMPVMDGLTAARLIRTQSRFDTMPIIALTANAMQADRDACLQAGMNDFLSKPLNQQALEEKLQLWRNGVVMN</sequence>
<dbReference type="InterPro" id="IPR036890">
    <property type="entry name" value="HATPase_C_sf"/>
</dbReference>
<name>A0AAU7F6V4_9NEIS</name>
<feature type="modified residue" description="4-aspartylphosphate" evidence="16">
    <location>
        <position position="1203"/>
    </location>
</feature>
<dbReference type="InterPro" id="IPR003018">
    <property type="entry name" value="GAF"/>
</dbReference>
<keyword evidence="7" id="KW-0812">Transmembrane</keyword>
<dbReference type="Pfam" id="PF00072">
    <property type="entry name" value="Response_reg"/>
    <property type="match status" value="2"/>
</dbReference>
<evidence type="ECO:0000256" key="8">
    <source>
        <dbReference type="ARBA" id="ARBA00022741"/>
    </source>
</evidence>
<evidence type="ECO:0000259" key="19">
    <source>
        <dbReference type="PROSITE" id="PS50112"/>
    </source>
</evidence>
<evidence type="ECO:0000256" key="5">
    <source>
        <dbReference type="ARBA" id="ARBA00022553"/>
    </source>
</evidence>
<dbReference type="GO" id="GO:0005524">
    <property type="term" value="F:ATP binding"/>
    <property type="evidence" value="ECO:0007669"/>
    <property type="project" value="UniProtKB-KW"/>
</dbReference>
<evidence type="ECO:0000313" key="21">
    <source>
        <dbReference type="EMBL" id="XBL99616.1"/>
    </source>
</evidence>
<dbReference type="InterPro" id="IPR036097">
    <property type="entry name" value="HisK_dim/P_sf"/>
</dbReference>
<dbReference type="CDD" id="cd00082">
    <property type="entry name" value="HisKA"/>
    <property type="match status" value="1"/>
</dbReference>
<dbReference type="PROSITE" id="PS50110">
    <property type="entry name" value="RESPONSE_REGULATORY"/>
    <property type="match status" value="2"/>
</dbReference>
<evidence type="ECO:0000256" key="7">
    <source>
        <dbReference type="ARBA" id="ARBA00022692"/>
    </source>
</evidence>
<keyword evidence="4" id="KW-1003">Cell membrane</keyword>
<dbReference type="Pfam" id="PF13188">
    <property type="entry name" value="PAS_8"/>
    <property type="match status" value="1"/>
</dbReference>
<evidence type="ECO:0000256" key="6">
    <source>
        <dbReference type="ARBA" id="ARBA00022679"/>
    </source>
</evidence>
<comment type="catalytic activity">
    <reaction evidence="1">
        <text>ATP + protein L-histidine = ADP + protein N-phospho-L-histidine.</text>
        <dbReference type="EC" id="2.7.13.3"/>
    </reaction>
</comment>
<dbReference type="SMART" id="SM00387">
    <property type="entry name" value="HATPase_c"/>
    <property type="match status" value="1"/>
</dbReference>
<dbReference type="Gene3D" id="3.30.450.40">
    <property type="match status" value="2"/>
</dbReference>
<evidence type="ECO:0000256" key="3">
    <source>
        <dbReference type="ARBA" id="ARBA00012438"/>
    </source>
</evidence>
<dbReference type="EMBL" id="CP157355">
    <property type="protein sequence ID" value="XBL99616.1"/>
    <property type="molecule type" value="Genomic_DNA"/>
</dbReference>
<evidence type="ECO:0000256" key="14">
    <source>
        <dbReference type="ARBA" id="ARBA00058004"/>
    </source>
</evidence>
<dbReference type="InterPro" id="IPR004358">
    <property type="entry name" value="Sig_transdc_His_kin-like_C"/>
</dbReference>
<keyword evidence="13" id="KW-0472">Membrane</keyword>
<dbReference type="Gene3D" id="3.30.450.20">
    <property type="entry name" value="PAS domain"/>
    <property type="match status" value="3"/>
</dbReference>
<proteinExistence type="predicted"/>
<dbReference type="InterPro" id="IPR035965">
    <property type="entry name" value="PAS-like_dom_sf"/>
</dbReference>
<dbReference type="CDD" id="cd00130">
    <property type="entry name" value="PAS"/>
    <property type="match status" value="3"/>
</dbReference>
<dbReference type="Gene3D" id="3.40.50.2300">
    <property type="match status" value="2"/>
</dbReference>
<gene>
    <name evidence="21" type="ORF">ABHF33_11100</name>
</gene>
<dbReference type="SUPFAM" id="SSF55781">
    <property type="entry name" value="GAF domain-like"/>
    <property type="match status" value="2"/>
</dbReference>
<dbReference type="SMART" id="SM00448">
    <property type="entry name" value="REC"/>
    <property type="match status" value="2"/>
</dbReference>
<dbReference type="GO" id="GO:0005886">
    <property type="term" value="C:plasma membrane"/>
    <property type="evidence" value="ECO:0007669"/>
    <property type="project" value="UniProtKB-SubCell"/>
</dbReference>
<evidence type="ECO:0000256" key="13">
    <source>
        <dbReference type="ARBA" id="ARBA00023136"/>
    </source>
</evidence>
<dbReference type="SMART" id="SM00065">
    <property type="entry name" value="GAF"/>
    <property type="match status" value="2"/>
</dbReference>
<organism evidence="21">
    <name type="scientific">Chitinibacter mangrovi</name>
    <dbReference type="NCBI Taxonomy" id="3153927"/>
    <lineage>
        <taxon>Bacteria</taxon>
        <taxon>Pseudomonadati</taxon>
        <taxon>Pseudomonadota</taxon>
        <taxon>Betaproteobacteria</taxon>
        <taxon>Neisseriales</taxon>
        <taxon>Chitinibacteraceae</taxon>
        <taxon>Chitinibacter</taxon>
    </lineage>
</organism>
<evidence type="ECO:0000256" key="9">
    <source>
        <dbReference type="ARBA" id="ARBA00022777"/>
    </source>
</evidence>
<feature type="domain" description="Response regulatory" evidence="18">
    <location>
        <begin position="1010"/>
        <end position="1131"/>
    </location>
</feature>
<dbReference type="PANTHER" id="PTHR45339:SF1">
    <property type="entry name" value="HYBRID SIGNAL TRANSDUCTION HISTIDINE KINASE J"/>
    <property type="match status" value="1"/>
</dbReference>
<evidence type="ECO:0000259" key="18">
    <source>
        <dbReference type="PROSITE" id="PS50110"/>
    </source>
</evidence>
<dbReference type="SMART" id="SM00091">
    <property type="entry name" value="PAS"/>
    <property type="match status" value="2"/>
</dbReference>
<dbReference type="InterPro" id="IPR003594">
    <property type="entry name" value="HATPase_dom"/>
</dbReference>
<dbReference type="PROSITE" id="PS50113">
    <property type="entry name" value="PAC"/>
    <property type="match status" value="1"/>
</dbReference>
<keyword evidence="10" id="KW-0067">ATP-binding</keyword>
<dbReference type="Pfam" id="PF13426">
    <property type="entry name" value="PAS_9"/>
    <property type="match status" value="1"/>
</dbReference>